<sequence length="4763" mass="534115">MGEHNKRVKKRRLRTPRLSREKPLLFGPSKSVVMNVVVSRSKHTFSPYECTSEKCIRNNCDPTTCSTVTSKSRMSFLPKKKFAFIKRKPDPKTFKYKICSCKPGTCAPEECIRQIFSEEFKTLKEDVGANATKKVKHTSVSTVSSDLKSKSMSTIKSKETRSELRKKRKQYVRNTKSVGPSEPIRRYDIGDGKGANLVKRPPGNVDEDLEKLLKSTLELLKKQQLLELEKAMDNIEITVDTRQTKRKCADVKLKVRENVKRSSLNQQMKEIVPFIKKIFTSYEKRKKMPKKKEEVQQDVGTDYDKLEDTTPMKPSLKFELRKGLNAKLLSKKLKKNVAIDSLNRSYTLGIKLSNKLSPSETTSQNSDENNSSDEQEEDITQSHTETKRTCCRRPKMKPETDKLTKEFKKQKPCPCPIESREICQPGTSSQKPIISSDKQAEEDVRQSHTGTTTHKPKRTCCRRPQTKPETVNIPKDVKKQKPYPCPTESSGIGQPGTSTQKPIISSEKKAEEVIKQSHTGTTSHMPKRTCCRRPKMKPEANKLKRDVKKQKLCPRPIDSSEIVQPGTSTQRPIISSDKQAEEDITQSHTETKRTCCRRPKMKSETDKLMLKDVKKQKLFPRPIDSSEVVQPGTSTQKPIISSDQQAEEDIKQSHTGATSHTPKKTCCTRQKIKSEANKIIICGKKQEPCPCPTGNSEICRPGTSKQKPKVEGQITGPSSTTMGSALNFSDGKMNWAVDKFSKIKSSCYFKKVDYSDSKSTVIKDFLSAIIKGNVKPSLIRILIDNNAGLLTSDEIIRNIISGAGRKTPKAARPVAKSLKPASCMVDLPRAAPKCKGLKTKKFFRKSEIITKLGSKKGMAEILKTVRKAINKNQVSPSIIQKMVTHSKCPNTRSKKPCDCKPVLVTQLDKNEIIEKLGACATRNAQIMKKVKAAVRKGCVSPKLEKILNKNEKKISSSKNTCCVDPKTGDEIYDRLATCVGKAEIMVQLQKAIEDGKVSPSLIDQAINREICAMPKMRLGRKVCERKYLTKQEIMDKLKTNRGKKEISRRVLKVMKAGDLSKPLIKKMLTEGKETKKGEEGQELPPCKPELRKTKSTHNYPMDKESIFEKLTTKEGKADIIKDVRKAIQQGTVTSSLLEMIANNPDVPLFKKRGNKPMKREEILTKLRTPQGKDQIIKEITKVIKKNKVSASLVDMVINNAERSFPMNKYEILSKLGSKEGNYEIVKEVRKAIKRGKVPPVLIRKAISNKSKGRVQKLFCRPLKESEIITKMGTKEGKTEILELVGEAITKGEVSGSIIDMMINGTRPSQLKGLESEEELKPPTAKPVPLSTPSSAIVGKRTKKISPISEQDSKMDLSEVVLKLASSEGERQILMKVAEAIRNHEVTPSLIDMIVNRKSAHKGKGTARKKYEIAEQLDDTDGKEEIISRVSKAIKKGKVSPSMVKSIVNKDKTMEGYKSCFGELDKKQIKGMLSTDEGQLIVINELEQALKKGHVPPSLLQKMLGKDKKHMQPCGDDEKPLNTCEILAKLGTRRGKSEILSRVDKAIQSGLVSPTTIQRIMNTDSAVQVDEHSRSEIDFKDQRRKRQADRSMEATSSVIKRKAKKDKKKRLLSKASSSSVGSMTSVTKKLDKAVHTKKMTPSLLKMIQNKMKKSKKRRVSPKSSIKSKHSLASVMKKLKKVVRPKKGTPSLVKMIKNSLKKGKLKRIRSKASIISRASITRVIKKLKKATKTKSVTPSLKKMIKNKMKKGLIKQISSKVSVSSGDSISRVISKLQRAIQKETKPKKIRRDKERKVKLKVRGVGAKASSARAGTSISAYMLDSSKPSFSSGDTAQNKRLQKAMHTKLVSPLPRKLINIGAKKARGIRLSPKQSSVGAERSISAVMKRLQKEASRSKSSPVLHKKKHKAHVSASTVKSSVDVFGKKERNAIRKIDFIKKLKRAKGKSSSSSQTTPKNKYSSGSHDSMSSRTTLPKSKEKLKPAMKTVRKVAPSSEKVFKTLLKDESTSTDTKSEVLKKVRKAAAKGHISSTVYGAILANIRPHDTKSQVIKKIKKEIGKRQVSPAAVVKKPKKKSVSDEKFKIMGKVTEAVKRGKQLVLSSLDDLRTSTRPSVTKKITKEKVHKAAQKKKTLKVIDAVPKKLPKPKVRVMKKISKAVSSGHIPESVLNDVRAKVRPSDTKKQTEKKIRKAMMKKKVPAHVIDAMVPSQFVGEKAEVLEKLRKAVEKGKIAPAAYGAILAQVKPNDTKSKVILKARKEIAKRHVSPSVIEEVFTKVKSSDDKVAIMNNLTKAAEKGQLPQPVVDEIRASVRPTDTKQETIKKVRKVMQQKKLPTRIIDGILPQQFVGDTAEVMENIRKAIKSGLLSPNVYDDVQAEASSTDTKSEVVKKIRKAIVKRHVSPFAAARLIQKVQDSDDSSAIMKNLRSAVNKGEIPAAVMDSIYAHVLPDDDKSDIVKKVRQVVDKKKLTSKVLLGIDQNLDLKSEKGFLSKSKSITSKISESKSEVFKNIRQAISRGQLAPEVLDDVMASIRPTDKKSVIIKKIHNAVDKRHVSASAKDDILASVDTSENKSDVVKKVRKAVNEGQLPPEILREVLLNLKPTDDKLQAVKKLRQALEKRQVSPYVLDDMLKKLRPHDNKSEVIKNVRRAVDRRQLSPAVMDDILANVRPTDNASQVMKKVRKAIGKRHVSPSVKEELLADARAGGDKSKVIRSVRKAVEKGRLPPDVMKDIIANIRPNDSKSEIIKKVSFALERKQVAPQVMDEIVANLKAKSDNKSEVVKRIRQAVDHGQIAPGVMDDILQNVRNTDNKSQVLKKVRKAVAKQHVSPSVMEAVLSDARATDKKSQVIEQVQKAAKKGQLPPDVLDDVLASIRPGDNKAAAVDKVHKALSKRKVSPYVVDNIVATLQPSDHSGSQVVRNVRHAAVRGQLASDVVKNILANVRSSDTKSAISRMIRKAVAKKQITPSVVKKFLSDVESSKTASAVVKSVRKAVDRGRLPPEVLHDFLYEIRSSDTKAQALNKVRKALQKWKMSPKVMDEIVSNLKPRDHKEDAIKNIRAAVEKGQIAPGVLNDLEANIRPSDNKSVVMRKVQKAIAKKHVSPSVVDELYANVRESDNKSAILKNLRKAVDKGKLPKPVMDDILLNLSPSDNKEEAAEKVRKGKSVLIFYDEFTKYKVNATILNNVLVLEKNKVSPFVLDDALTNLHSTENKAEVLKTVRKGKHSNLDLTATIFKVVLQYIDFELITAVEKGQLSPDVLEDILADLDPEDNKSHVMKKVHKAVAKRHVPPAVLHKVLGNLKDCDTKKQVMKKVRKAVEKGELPPVVLEEVLAKVKGRDNKEVVIDKVRKAVEKRQISPYVLDDIDANIRASSNKADFLRNISKAVGKGQLSPAVFEDLDASVKPDDTPTVIMKKVQTAIEKHHVSSDVAIDVMNDVIASGRTSQVMKNVEKAVKKGQIPLPVFDQIQADVRPGDDKEQAIKKVRAAIEKNQVPPKVMKEVTTKLNAFENEAEVIKNIRKAVERKELSPAVLEEIMATVRPGDKQSQIMKKVKKAVAKRHVSPSVMDMVLADAAAADNKSDIVKHIRRAVKKGRVPSMVMDDLLTNMRPTDTKDDVVKKIREALEDRQVSPQILNEIGAKDNKEEVLKTVRKAVEKGELSPAVVDEIVATVRPGDNKSQIMKKVRQAIAKKHVRQSIVENLLTNVIAGKDRSAVMKNVKKAVDRGELPHEVLKDILANVKATDRKATVMTKVRNAIEKRKLSPNVLDEIAANAERIDNKAEVVKNLRDAVAKGQISQEVMEDVMAHVRLSDKKSQILKKVRNAITKRYVTPSVVDLVVGQVSRADKRSDIIKNVRKAVQKGQIPPAVVDDFLADLRPGDDKAQVIKKVRKAIEKRKVPPQVMDRVVSDLEPKPEREEVMNNIQKAIGEGKLAPEVMDDLVAIMRPNDNKSQIMKKVRKAIAKNHVFIATMEDVLASVKPKDKKPDMIKKLRKAVNKGQLPQAVLDEVLADVTSSDNRADVLKKIRKAMEKRKLPPEVMNDVATPSSIGRASQIIKKLQKAAVRRNLSPSVAADITANLRPTDKKSQIIMKVRKAVEMGKLTPSTIEIIRDVDEAKKARDMNTLVDELEGTEQISVIMKKMKKAVEKGRLPLSVLDDVNKSVTRKDNKVIVMKKIRKAVRKRLILPKIAKIVRSQTEEERYERIAKLTQSEMKMIDEAANDGEITESVMRMIRSRRNSRFGGMRQSVIRRMRKKKNKMQIILDQTDVYAYITDSDTDQQTVRRVRKGNKTNIIFKVQLVEVCSRTTRNVSNIRFYFFTAIRKGEITPSVIKLLVDRDNTGLIFSDKVVRAIDPRKIVRSKSLRHTAAEKPLLKQTRSERYTSTDLEGHNSLQRLRRKAITSLRNHYNEFWRDPHKMLLDGMPEYDTKPVFTLQTRKKEPPPKEIHPCRCGSLTCRKKLEKMKLSDMKLTHSEAVLVACVCGSGICEEEKNKIIKALEKAKKVKMIKAEEENIKKIKVKRKFAEKRQYEKRLRQRKDSKRKKLRLSHMCAEHEIPHQKRREKMDRRALKEVAGSKDASDKLLLAESLLDVGKIGFATTFKVIKGLFGVFRHPQHTYDDVKAAFNDPCSLSKVNRIFEDESIYVPAARVKHRFSFMSTPKAILKKMEEYPTTHYLLHRNEKDPKKRKFKKRVRPPIDFSKNLYLSTRALRPCLWLYYSCPALYPTFITVLNTWKQFCHILLFVGAFIVWSPCLLCMEICRIMLYIYCPFCMKIN</sequence>
<feature type="compositionally biased region" description="Basic and acidic residues" evidence="2">
    <location>
        <begin position="1070"/>
        <end position="1079"/>
    </location>
</feature>
<protein>
    <submittedName>
        <fullName evidence="6">Uncharacterized protein LOC113502397</fullName>
    </submittedName>
</protein>
<gene>
    <name evidence="6" type="primary">LOC113502397</name>
</gene>
<dbReference type="KEGG" id="tnl:113502397"/>
<dbReference type="GeneID" id="113502397"/>
<accession>A0A7E5WGD1</accession>
<feature type="compositionally biased region" description="Basic residues" evidence="2">
    <location>
        <begin position="454"/>
        <end position="465"/>
    </location>
</feature>
<keyword evidence="1" id="KW-0175">Coiled coil</keyword>
<dbReference type="OrthoDB" id="7442760at2759"/>
<dbReference type="Proteomes" id="UP000322000">
    <property type="component" value="Chromosome 17"/>
</dbReference>
<evidence type="ECO:0000313" key="5">
    <source>
        <dbReference type="Proteomes" id="UP000322000"/>
    </source>
</evidence>
<keyword evidence="3" id="KW-0812">Transmembrane</keyword>
<evidence type="ECO:0000256" key="1">
    <source>
        <dbReference type="SAM" id="Coils"/>
    </source>
</evidence>
<dbReference type="InterPro" id="IPR003616">
    <property type="entry name" value="Post-SET_dom"/>
</dbReference>
<feature type="compositionally biased region" description="Polar residues" evidence="2">
    <location>
        <begin position="425"/>
        <end position="437"/>
    </location>
</feature>
<dbReference type="GO" id="GO:0003824">
    <property type="term" value="F:catalytic activity"/>
    <property type="evidence" value="ECO:0007669"/>
    <property type="project" value="UniProtKB-ARBA"/>
</dbReference>
<feature type="region of interest" description="Disordered" evidence="2">
    <location>
        <begin position="1884"/>
        <end position="1913"/>
    </location>
</feature>
<evidence type="ECO:0000313" key="6">
    <source>
        <dbReference type="RefSeq" id="XP_026739754.1"/>
    </source>
</evidence>
<keyword evidence="5" id="KW-1185">Reference proteome</keyword>
<feature type="compositionally biased region" description="Polar residues" evidence="2">
    <location>
        <begin position="627"/>
        <end position="644"/>
    </location>
</feature>
<feature type="compositionally biased region" description="Basic residues" evidence="2">
    <location>
        <begin position="1598"/>
        <end position="1611"/>
    </location>
</feature>
<feature type="compositionally biased region" description="Low complexity" evidence="2">
    <location>
        <begin position="1612"/>
        <end position="1626"/>
    </location>
</feature>
<feature type="region of interest" description="Disordered" evidence="2">
    <location>
        <begin position="151"/>
        <end position="186"/>
    </location>
</feature>
<feature type="region of interest" description="Disordered" evidence="2">
    <location>
        <begin position="356"/>
        <end position="505"/>
    </location>
</feature>
<feature type="region of interest" description="Disordered" evidence="2">
    <location>
        <begin position="286"/>
        <end position="310"/>
    </location>
</feature>
<feature type="region of interest" description="Disordered" evidence="2">
    <location>
        <begin position="623"/>
        <end position="665"/>
    </location>
</feature>
<reference evidence="6" key="1">
    <citation type="submission" date="2025-08" db="UniProtKB">
        <authorList>
            <consortium name="RefSeq"/>
        </authorList>
    </citation>
    <scope>IDENTIFICATION</scope>
</reference>
<dbReference type="PROSITE" id="PS50868">
    <property type="entry name" value="POST_SET"/>
    <property type="match status" value="1"/>
</dbReference>
<evidence type="ECO:0000256" key="2">
    <source>
        <dbReference type="SAM" id="MobiDB-lite"/>
    </source>
</evidence>
<feature type="compositionally biased region" description="Basic residues" evidence="2">
    <location>
        <begin position="1649"/>
        <end position="1668"/>
    </location>
</feature>
<dbReference type="InParanoid" id="A0A7E5WGD1"/>
<feature type="region of interest" description="Disordered" evidence="2">
    <location>
        <begin position="558"/>
        <end position="597"/>
    </location>
</feature>
<dbReference type="RefSeq" id="XP_026739754.1">
    <property type="nucleotide sequence ID" value="XM_026883953.1"/>
</dbReference>
<feature type="compositionally biased region" description="Polar residues" evidence="2">
    <location>
        <begin position="487"/>
        <end position="503"/>
    </location>
</feature>
<feature type="region of interest" description="Disordered" evidence="2">
    <location>
        <begin position="1312"/>
        <end position="1333"/>
    </location>
</feature>
<feature type="domain" description="Post-SET" evidence="4">
    <location>
        <begin position="4434"/>
        <end position="4450"/>
    </location>
</feature>
<feature type="compositionally biased region" description="Acidic residues" evidence="2">
    <location>
        <begin position="370"/>
        <end position="379"/>
    </location>
</feature>
<name>A0A7E5WGD1_TRINI</name>
<keyword evidence="3" id="KW-1133">Transmembrane helix</keyword>
<feature type="region of interest" description="Disordered" evidence="2">
    <location>
        <begin position="1562"/>
        <end position="1668"/>
    </location>
</feature>
<feature type="compositionally biased region" description="Basic and acidic residues" evidence="2">
    <location>
        <begin position="396"/>
        <end position="409"/>
    </location>
</feature>
<feature type="region of interest" description="Disordered" evidence="2">
    <location>
        <begin position="1938"/>
        <end position="1985"/>
    </location>
</feature>
<evidence type="ECO:0000256" key="3">
    <source>
        <dbReference type="SAM" id="Phobius"/>
    </source>
</evidence>
<feature type="region of interest" description="Disordered" evidence="2">
    <location>
        <begin position="1070"/>
        <end position="1096"/>
    </location>
</feature>
<keyword evidence="3" id="KW-0472">Membrane</keyword>
<feature type="compositionally biased region" description="Polar residues" evidence="2">
    <location>
        <begin position="561"/>
        <end position="577"/>
    </location>
</feature>
<organism evidence="5 6">
    <name type="scientific">Trichoplusia ni</name>
    <name type="common">Cabbage looper</name>
    <dbReference type="NCBI Taxonomy" id="7111"/>
    <lineage>
        <taxon>Eukaryota</taxon>
        <taxon>Metazoa</taxon>
        <taxon>Ecdysozoa</taxon>
        <taxon>Arthropoda</taxon>
        <taxon>Hexapoda</taxon>
        <taxon>Insecta</taxon>
        <taxon>Pterygota</taxon>
        <taxon>Neoptera</taxon>
        <taxon>Endopterygota</taxon>
        <taxon>Lepidoptera</taxon>
        <taxon>Glossata</taxon>
        <taxon>Ditrysia</taxon>
        <taxon>Noctuoidea</taxon>
        <taxon>Noctuidae</taxon>
        <taxon>Plusiinae</taxon>
        <taxon>Trichoplusia</taxon>
    </lineage>
</organism>
<feature type="coiled-coil region" evidence="1">
    <location>
        <begin position="3490"/>
        <end position="3517"/>
    </location>
</feature>
<feature type="compositionally biased region" description="Low complexity" evidence="2">
    <location>
        <begin position="359"/>
        <end position="369"/>
    </location>
</feature>
<feature type="compositionally biased region" description="Basic and acidic residues" evidence="2">
    <location>
        <begin position="1568"/>
        <end position="1580"/>
    </location>
</feature>
<proteinExistence type="predicted"/>
<feature type="transmembrane region" description="Helical" evidence="3">
    <location>
        <begin position="4703"/>
        <end position="4722"/>
    </location>
</feature>
<evidence type="ECO:0000259" key="4">
    <source>
        <dbReference type="PROSITE" id="PS50868"/>
    </source>
</evidence>
<feature type="transmembrane region" description="Helical" evidence="3">
    <location>
        <begin position="4729"/>
        <end position="4755"/>
    </location>
</feature>
<feature type="compositionally biased region" description="Polar residues" evidence="2">
    <location>
        <begin position="1943"/>
        <end position="1971"/>
    </location>
</feature>